<reference evidence="1" key="1">
    <citation type="submission" date="2021-06" db="EMBL/GenBank/DDBJ databases">
        <title>Parelaphostrongylus tenuis whole genome reference sequence.</title>
        <authorList>
            <person name="Garwood T.J."/>
            <person name="Larsen P.A."/>
            <person name="Fountain-Jones N.M."/>
            <person name="Garbe J.R."/>
            <person name="Macchietto M.G."/>
            <person name="Kania S.A."/>
            <person name="Gerhold R.W."/>
            <person name="Richards J.E."/>
            <person name="Wolf T.M."/>
        </authorList>
    </citation>
    <scope>NUCLEOTIDE SEQUENCE</scope>
    <source>
        <strain evidence="1">MNPRO001-30</strain>
        <tissue evidence="1">Meninges</tissue>
    </source>
</reference>
<proteinExistence type="predicted"/>
<name>A0AAD5QY18_PARTN</name>
<evidence type="ECO:0000313" key="1">
    <source>
        <dbReference type="EMBL" id="KAJ1365934.1"/>
    </source>
</evidence>
<accession>A0AAD5QY18</accession>
<evidence type="ECO:0000313" key="2">
    <source>
        <dbReference type="Proteomes" id="UP001196413"/>
    </source>
</evidence>
<protein>
    <submittedName>
        <fullName evidence="1">Uncharacterized protein</fullName>
    </submittedName>
</protein>
<dbReference type="Proteomes" id="UP001196413">
    <property type="component" value="Unassembled WGS sequence"/>
</dbReference>
<sequence length="111" mass="12645">MDNDRYSNEYYKFEDQNVEEVEDSSIDTGANNVSHPTFGFRCLKIRGGTPKQNRLAHLAFYGNVAESEIPQVIRYMLVPEPLWKQLLVTCSVAVRGDTLSCGPWFNRKAPC</sequence>
<keyword evidence="2" id="KW-1185">Reference proteome</keyword>
<organism evidence="1 2">
    <name type="scientific">Parelaphostrongylus tenuis</name>
    <name type="common">Meningeal worm</name>
    <dbReference type="NCBI Taxonomy" id="148309"/>
    <lineage>
        <taxon>Eukaryota</taxon>
        <taxon>Metazoa</taxon>
        <taxon>Ecdysozoa</taxon>
        <taxon>Nematoda</taxon>
        <taxon>Chromadorea</taxon>
        <taxon>Rhabditida</taxon>
        <taxon>Rhabditina</taxon>
        <taxon>Rhabditomorpha</taxon>
        <taxon>Strongyloidea</taxon>
        <taxon>Metastrongylidae</taxon>
        <taxon>Parelaphostrongylus</taxon>
    </lineage>
</organism>
<gene>
    <name evidence="1" type="ORF">KIN20_026418</name>
</gene>
<dbReference type="AlphaFoldDB" id="A0AAD5QY18"/>
<dbReference type="EMBL" id="JAHQIW010005404">
    <property type="protein sequence ID" value="KAJ1365934.1"/>
    <property type="molecule type" value="Genomic_DNA"/>
</dbReference>
<comment type="caution">
    <text evidence="1">The sequence shown here is derived from an EMBL/GenBank/DDBJ whole genome shotgun (WGS) entry which is preliminary data.</text>
</comment>